<accession>A0ABS5CK37</accession>
<dbReference type="GO" id="GO:0016787">
    <property type="term" value="F:hydrolase activity"/>
    <property type="evidence" value="ECO:0007669"/>
    <property type="project" value="UniProtKB-KW"/>
</dbReference>
<evidence type="ECO:0000313" key="2">
    <source>
        <dbReference type="Proteomes" id="UP000673394"/>
    </source>
</evidence>
<organism evidence="1 2">
    <name type="scientific">Paenibacillus lignilyticus</name>
    <dbReference type="NCBI Taxonomy" id="1172615"/>
    <lineage>
        <taxon>Bacteria</taxon>
        <taxon>Bacillati</taxon>
        <taxon>Bacillota</taxon>
        <taxon>Bacilli</taxon>
        <taxon>Bacillales</taxon>
        <taxon>Paenibacillaceae</taxon>
        <taxon>Paenibacillus</taxon>
    </lineage>
</organism>
<dbReference type="InterPro" id="IPR036412">
    <property type="entry name" value="HAD-like_sf"/>
</dbReference>
<dbReference type="EMBL" id="JAGKSP010000016">
    <property type="protein sequence ID" value="MBP3966237.1"/>
    <property type="molecule type" value="Genomic_DNA"/>
</dbReference>
<gene>
    <name evidence="1" type="ORF">I8J30_26390</name>
</gene>
<sequence>MQSEKWLSAIKVVIFDMDGTLYQEDTYLDRYIRYLLEGTAHEGETEAAIGLGRAIRAGEHEIRFGQFYHRLDDLWLVRDGAFFIQGHTWEGTKVVDEQAHGYGTVSAQAPHLIPIGDPWGIATALNHRYKLPEQNLKAAFDRVRKEMVEEAAYPFICHTDLFRAIEELTAVEKKVLMTNTHHESGIEFTSYMGIRYMFDDVVFDANKPIGLHSYVKALLEQGYQAHEMLSIGDNPWNDLHPVKQLGGRTCYISPYPSSDPEVWDLRLHRLEELEQLMRTIQESITRRNMADGEDRAEAHMQEIQG</sequence>
<name>A0ABS5CK37_9BACL</name>
<keyword evidence="2" id="KW-1185">Reference proteome</keyword>
<dbReference type="Gene3D" id="3.40.50.1000">
    <property type="entry name" value="HAD superfamily/HAD-like"/>
    <property type="match status" value="1"/>
</dbReference>
<dbReference type="SUPFAM" id="SSF56784">
    <property type="entry name" value="HAD-like"/>
    <property type="match status" value="1"/>
</dbReference>
<protein>
    <submittedName>
        <fullName evidence="1">HAD family hydrolase</fullName>
    </submittedName>
</protein>
<comment type="caution">
    <text evidence="1">The sequence shown here is derived from an EMBL/GenBank/DDBJ whole genome shotgun (WGS) entry which is preliminary data.</text>
</comment>
<reference evidence="1 2" key="1">
    <citation type="submission" date="2021-04" db="EMBL/GenBank/DDBJ databases">
        <title>Paenibacillus sp. DLE-14 whole genome sequence.</title>
        <authorList>
            <person name="Ham Y.J."/>
        </authorList>
    </citation>
    <scope>NUCLEOTIDE SEQUENCE [LARGE SCALE GENOMIC DNA]</scope>
    <source>
        <strain evidence="1 2">DLE-14</strain>
    </source>
</reference>
<dbReference type="Proteomes" id="UP000673394">
    <property type="component" value="Unassembled WGS sequence"/>
</dbReference>
<keyword evidence="1" id="KW-0378">Hydrolase</keyword>
<proteinExistence type="predicted"/>
<dbReference type="InterPro" id="IPR023214">
    <property type="entry name" value="HAD_sf"/>
</dbReference>
<dbReference type="RefSeq" id="WP_210663248.1">
    <property type="nucleotide sequence ID" value="NZ_JAGKSP010000016.1"/>
</dbReference>
<dbReference type="Pfam" id="PF00702">
    <property type="entry name" value="Hydrolase"/>
    <property type="match status" value="1"/>
</dbReference>
<evidence type="ECO:0000313" key="1">
    <source>
        <dbReference type="EMBL" id="MBP3966237.1"/>
    </source>
</evidence>